<feature type="coiled-coil region" evidence="6">
    <location>
        <begin position="530"/>
        <end position="620"/>
    </location>
</feature>
<dbReference type="SMART" id="SM00129">
    <property type="entry name" value="KISc"/>
    <property type="match status" value="1"/>
</dbReference>
<dbReference type="GO" id="GO:0005524">
    <property type="term" value="F:ATP binding"/>
    <property type="evidence" value="ECO:0007669"/>
    <property type="project" value="UniProtKB-UniRule"/>
</dbReference>
<keyword evidence="5" id="KW-0505">Motor protein</keyword>
<feature type="binding site" evidence="5">
    <location>
        <begin position="1515"/>
        <end position="1522"/>
    </location>
    <ligand>
        <name>ATP</name>
        <dbReference type="ChEBI" id="CHEBI:30616"/>
    </ligand>
</feature>
<reference evidence="9 10" key="1">
    <citation type="submission" date="2020-08" db="EMBL/GenBank/DDBJ databases">
        <authorList>
            <person name="Hejnol A."/>
        </authorList>
    </citation>
    <scope>NUCLEOTIDE SEQUENCE [LARGE SCALE GENOMIC DNA]</scope>
</reference>
<evidence type="ECO:0000256" key="5">
    <source>
        <dbReference type="PROSITE-ProRule" id="PRU00283"/>
    </source>
</evidence>
<name>A0A7I8W2X3_9ANNE</name>
<feature type="coiled-coil region" evidence="6">
    <location>
        <begin position="373"/>
        <end position="496"/>
    </location>
</feature>
<dbReference type="InterPro" id="IPR019821">
    <property type="entry name" value="Kinesin_motor_CS"/>
</dbReference>
<dbReference type="Gene3D" id="3.40.850.10">
    <property type="entry name" value="Kinesin motor domain"/>
    <property type="match status" value="1"/>
</dbReference>
<keyword evidence="4" id="KW-0963">Cytoplasm</keyword>
<evidence type="ECO:0000256" key="6">
    <source>
        <dbReference type="SAM" id="Coils"/>
    </source>
</evidence>
<dbReference type="EMBL" id="CAJFCJ010000017">
    <property type="protein sequence ID" value="CAD5122523.1"/>
    <property type="molecule type" value="Genomic_DNA"/>
</dbReference>
<dbReference type="PANTHER" id="PTHR47972">
    <property type="entry name" value="KINESIN-LIKE PROTEIN KLP-3"/>
    <property type="match status" value="1"/>
</dbReference>
<dbReference type="Pfam" id="PF00225">
    <property type="entry name" value="Kinesin"/>
    <property type="match status" value="1"/>
</dbReference>
<evidence type="ECO:0000256" key="4">
    <source>
        <dbReference type="ARBA" id="ARBA00023212"/>
    </source>
</evidence>
<dbReference type="CDD" id="cd01366">
    <property type="entry name" value="KISc_C_terminal"/>
    <property type="match status" value="1"/>
</dbReference>
<feature type="compositionally biased region" description="Basic and acidic residues" evidence="7">
    <location>
        <begin position="48"/>
        <end position="69"/>
    </location>
</feature>
<dbReference type="GO" id="GO:0008017">
    <property type="term" value="F:microtubule binding"/>
    <property type="evidence" value="ECO:0007669"/>
    <property type="project" value="InterPro"/>
</dbReference>
<dbReference type="GO" id="GO:0003777">
    <property type="term" value="F:microtubule motor activity"/>
    <property type="evidence" value="ECO:0007669"/>
    <property type="project" value="InterPro"/>
</dbReference>
<dbReference type="Proteomes" id="UP000549394">
    <property type="component" value="Unassembled WGS sequence"/>
</dbReference>
<feature type="domain" description="Kinesin motor" evidence="8">
    <location>
        <begin position="1433"/>
        <end position="1758"/>
    </location>
</feature>
<dbReference type="PANTHER" id="PTHR47972:SF16">
    <property type="entry name" value="KINESIN-LIKE PROTEIN"/>
    <property type="match status" value="1"/>
</dbReference>
<proteinExistence type="inferred from homology"/>
<dbReference type="InterPro" id="IPR027640">
    <property type="entry name" value="Kinesin-like_fam"/>
</dbReference>
<evidence type="ECO:0000313" key="10">
    <source>
        <dbReference type="Proteomes" id="UP000549394"/>
    </source>
</evidence>
<evidence type="ECO:0000256" key="3">
    <source>
        <dbReference type="ARBA" id="ARBA00022840"/>
    </source>
</evidence>
<keyword evidence="2 5" id="KW-0547">Nucleotide-binding</keyword>
<sequence>MLTRKKNKVSTPTEIDVDRPPSALSTLSQRTLTPVQSLGSVISVKEFGSNKDDTNDPKKEDNEKHEQETNTHGQESRGNTPQLKRSRSQISQISEKLKRSPSISSIRSKISQAWSSTRSRSNSVTSLVSGKTTAMLAPAEMNLKHAYIPYNFAKDYIEKIVQDTKNMQFRHVEIVKRIDENYKTIENETQSHFNVFVLNLRQQYKSKVHTFQQIIEIHRIELKQKEQYWDEMLNSLKKKNKDLMNEKKKLLVLNKVEYERVEKEKQTTVTALTKQLDETNAKLKSAEEEQHIDKKSKVKAVRITKKEEAPAPVIVAETQQAIQPVIQENINESSFSYIPPVALGREPTIIVKDLGTKERIKMNEERAEMVGERELLLKEFAHLEDEREKLTAERRILQKDLDDVQERAAELKAQNTELIDRTTDYDAIKAQLAALTAVVVIGKDEKEKAQAKEVEKEAEKKQLEQEILQQSDDPNQELLQEQLDNLNAELQALKELKSGRPMTAATIRPKTADVRIVKVFVPDPEIVAALEMARDEIDSLRKQVLAMKADKAKLQNELTITKSDLESVSSERDSLLLINKALEEKNEDLEKKLAKRDKKIASMNRDIEKLIKAHAQYKKQFKKTKTLLEVVVSETKSVLQQFNPAAIKVEERLAEAKNTDSENEILIEGLTMIHTGAAEIKDEEEETEAISEPLAKNEDDFKNLEDELAGAENKVRELEKKLLEQENSRQRAEDDKELLGSKVNELERLLKDMEQERASDKEAAKNKVEDDYSNLADRIAELERLLAAAENDKVELKKKQADLQQKIDKQKKNIQMMEKDIEKLIIAHTQYKKKFKRTKKLLELVVNEAKAVNQEINPAALKVEERLNSVKSSETQDELLVEAITMIHTGAATVEEESQAVAEPLAKTDDDYKKLEEELAKSEDNVVQLKKKLLEEGAEKNKIEADRTSILAKVSDLESLLAEAEKKLADKERDRALLEDANKDLLARIAELEKLMAENKKENEDLKKQKADLIEEAKRKEEDHKKIMNLKEEKLQEMHKDIEDLLKQYSKMKARLKGLEKKDKKAENEIEEEEKAVTEVLLKNNEDYRKLEEDLAVAENNIRHLEKKLAEEESRKQNAVDEKDNLSPRLAEMERLLKEAEKEKAELKEKQNELIEAAEKKEADHLKLVKFKNDKIKDMERDIVKLVKQYNRMKNRMTGIEEDKPVESVIELENRIADLEAEFDIFDKEKKEKEDRIIELQKQLKNAKNDIKVSKAETEKLNGKLKEKEREMVEKEMDLLRQVKDSKRESEAALKKKDLDIKELHADIKKLIQAHEKFKKKIPIMMMKGAVNNDKSDKLQKENNELKAKLRSLQTASARPKTANVKLEKAIKDLEKKLETAQAKLKTKETELNELEKEKKKVLTENKQLADSFNSERVLRKKYFNMVEDMKGKIRVYCRVRPLSDSEAKRGNFSIVNSVDEYSIGIKTTRGEKDFQFDTVFMPDTNGNQEKVFEDTNNLVQSAVDGYNVCIFAYGQTGSGKTFTIIGDRDQKFPGIAPRSFERIFNLIEENSSKFTFAVAAYMLELYNDKLIDLFAKPSHADDDKLEIKRDKKGMVFVQGAEVKSAHNSKELMGLFELGSKNRHVASTKMNSESSRSHLVIGIMIESRNKSTGQVLKGKLSLVDLAGSERAAKTGAGAEQLKEAMSINKSLSALGDVISALSSEQSFIPYRNNKLTMLMQDSLGGNSKTLMFVNISPADYNADESVVSLTYAARVKLITNDATKNAENKEINKLKAIIAKMKKGESVDVED</sequence>
<dbReference type="PROSITE" id="PS50067">
    <property type="entry name" value="KINESIN_MOTOR_2"/>
    <property type="match status" value="1"/>
</dbReference>
<dbReference type="SUPFAM" id="SSF52540">
    <property type="entry name" value="P-loop containing nucleoside triphosphate hydrolases"/>
    <property type="match status" value="1"/>
</dbReference>
<organism evidence="9 10">
    <name type="scientific">Dimorphilus gyrociliatus</name>
    <dbReference type="NCBI Taxonomy" id="2664684"/>
    <lineage>
        <taxon>Eukaryota</taxon>
        <taxon>Metazoa</taxon>
        <taxon>Spiralia</taxon>
        <taxon>Lophotrochozoa</taxon>
        <taxon>Annelida</taxon>
        <taxon>Polychaeta</taxon>
        <taxon>Polychaeta incertae sedis</taxon>
        <taxon>Dinophilidae</taxon>
        <taxon>Dimorphilus</taxon>
    </lineage>
</organism>
<protein>
    <submittedName>
        <fullName evidence="9">DgyrCDS10943</fullName>
    </submittedName>
</protein>
<comment type="subcellular location">
    <subcellularLocation>
        <location evidence="1">Cytoplasm</location>
        <location evidence="1">Cytoskeleton</location>
    </subcellularLocation>
</comment>
<dbReference type="InterPro" id="IPR036961">
    <property type="entry name" value="Kinesin_motor_dom_sf"/>
</dbReference>
<feature type="region of interest" description="Disordered" evidence="7">
    <location>
        <begin position="682"/>
        <end position="701"/>
    </location>
</feature>
<feature type="compositionally biased region" description="Polar residues" evidence="7">
    <location>
        <begin position="23"/>
        <end position="40"/>
    </location>
</feature>
<comment type="caution">
    <text evidence="9">The sequence shown here is derived from an EMBL/GenBank/DDBJ whole genome shotgun (WGS) entry which is preliminary data.</text>
</comment>
<feature type="coiled-coil region" evidence="6">
    <location>
        <begin position="233"/>
        <end position="289"/>
    </location>
</feature>
<evidence type="ECO:0000259" key="8">
    <source>
        <dbReference type="PROSITE" id="PS50067"/>
    </source>
</evidence>
<dbReference type="PRINTS" id="PR00380">
    <property type="entry name" value="KINESINHEAVY"/>
</dbReference>
<accession>A0A7I8W2X3</accession>
<dbReference type="InterPro" id="IPR027417">
    <property type="entry name" value="P-loop_NTPase"/>
</dbReference>
<feature type="compositionally biased region" description="Polar residues" evidence="7">
    <location>
        <begin position="70"/>
        <end position="94"/>
    </location>
</feature>
<dbReference type="GO" id="GO:0007018">
    <property type="term" value="P:microtubule-based movement"/>
    <property type="evidence" value="ECO:0007669"/>
    <property type="project" value="InterPro"/>
</dbReference>
<comment type="similarity">
    <text evidence="5">Belongs to the TRAFAC class myosin-kinesin ATPase superfamily. Kinesin family.</text>
</comment>
<evidence type="ECO:0000313" key="9">
    <source>
        <dbReference type="EMBL" id="CAD5122523.1"/>
    </source>
</evidence>
<dbReference type="FunFam" id="3.40.850.10:FF:000146">
    <property type="entry name" value="Kinesin-like protein"/>
    <property type="match status" value="1"/>
</dbReference>
<evidence type="ECO:0000256" key="2">
    <source>
        <dbReference type="ARBA" id="ARBA00022741"/>
    </source>
</evidence>
<dbReference type="GO" id="GO:0005856">
    <property type="term" value="C:cytoskeleton"/>
    <property type="evidence" value="ECO:0007669"/>
    <property type="project" value="UniProtKB-SubCell"/>
</dbReference>
<keyword evidence="10" id="KW-1185">Reference proteome</keyword>
<dbReference type="InterPro" id="IPR001752">
    <property type="entry name" value="Kinesin_motor_dom"/>
</dbReference>
<gene>
    <name evidence="9" type="ORF">DGYR_LOCUS10324</name>
</gene>
<feature type="region of interest" description="Disordered" evidence="7">
    <location>
        <begin position="1"/>
        <end position="104"/>
    </location>
</feature>
<evidence type="ECO:0000256" key="7">
    <source>
        <dbReference type="SAM" id="MobiDB-lite"/>
    </source>
</evidence>
<keyword evidence="4" id="KW-0206">Cytoskeleton</keyword>
<keyword evidence="6" id="KW-0175">Coiled coil</keyword>
<evidence type="ECO:0000256" key="1">
    <source>
        <dbReference type="ARBA" id="ARBA00004245"/>
    </source>
</evidence>
<dbReference type="OrthoDB" id="3176171at2759"/>
<dbReference type="PROSITE" id="PS00411">
    <property type="entry name" value="KINESIN_MOTOR_1"/>
    <property type="match status" value="1"/>
</dbReference>
<keyword evidence="3 5" id="KW-0067">ATP-binding</keyword>
<feature type="coiled-coil region" evidence="6">
    <location>
        <begin position="905"/>
        <end position="1412"/>
    </location>
</feature>